<reference evidence="1 2" key="1">
    <citation type="submission" date="2017-07" db="EMBL/GenBank/DDBJ databases">
        <title>The Complete Genome of Streptomyces asterosporus-ZSY.</title>
        <authorList>
            <person name="Zhang S."/>
        </authorList>
    </citation>
    <scope>NUCLEOTIDE SEQUENCE [LARGE SCALE GENOMIC DNA]</scope>
    <source>
        <strain evidence="1 2">DSM 41452</strain>
    </source>
</reference>
<dbReference type="KEGG" id="sast:CD934_06700"/>
<dbReference type="EMBL" id="CP022310">
    <property type="protein sequence ID" value="QDI68400.1"/>
    <property type="molecule type" value="Genomic_DNA"/>
</dbReference>
<dbReference type="Proteomes" id="UP000316215">
    <property type="component" value="Chromosome"/>
</dbReference>
<name>A0A514JM34_9ACTN</name>
<organism evidence="1 2">
    <name type="scientific">Streptomyces calvus</name>
    <dbReference type="NCBI Taxonomy" id="67282"/>
    <lineage>
        <taxon>Bacteria</taxon>
        <taxon>Bacillati</taxon>
        <taxon>Actinomycetota</taxon>
        <taxon>Actinomycetes</taxon>
        <taxon>Kitasatosporales</taxon>
        <taxon>Streptomycetaceae</taxon>
        <taxon>Streptomyces</taxon>
    </lineage>
</organism>
<dbReference type="AlphaFoldDB" id="A0A514JM34"/>
<sequence>MAARPARRDVLRASAVLAAGTLTAVGGARPAAAAPGDGDLPDVPGMLGDRRANEVWYLLDQATLYEPSQEFTDAYYALVALYGGGWDNTVLNTWRRMVTSPEYPDDFTAFVAPAREPLAVMSRVQLDVFDAVYRPRDPRLVRAFAEFGQGMLYDPRTRALHIMTGRPPGGYAVWHVVMRAMMFLGIDRGRWAAMAPLNAFGCAVQLTADPDQENVNPPLPERTVWRLAAHWLHRNMRQLDAGFQSFPYPQQP</sequence>
<proteinExistence type="predicted"/>
<evidence type="ECO:0000313" key="2">
    <source>
        <dbReference type="Proteomes" id="UP000316215"/>
    </source>
</evidence>
<dbReference type="InterPro" id="IPR006311">
    <property type="entry name" value="TAT_signal"/>
</dbReference>
<gene>
    <name evidence="1" type="ORF">CD934_06700</name>
</gene>
<keyword evidence="2" id="KW-1185">Reference proteome</keyword>
<dbReference type="RefSeq" id="WP_142231521.1">
    <property type="nucleotide sequence ID" value="NZ_CP022310.1"/>
</dbReference>
<accession>A0A514JM34</accession>
<evidence type="ECO:0000313" key="1">
    <source>
        <dbReference type="EMBL" id="QDI68400.1"/>
    </source>
</evidence>
<protein>
    <submittedName>
        <fullName evidence="1">Uncharacterized protein</fullName>
    </submittedName>
</protein>
<dbReference type="PROSITE" id="PS51318">
    <property type="entry name" value="TAT"/>
    <property type="match status" value="1"/>
</dbReference>